<feature type="compositionally biased region" description="Low complexity" evidence="1">
    <location>
        <begin position="145"/>
        <end position="161"/>
    </location>
</feature>
<gene>
    <name evidence="3" type="ORF">IZO911_LOCUS24833</name>
    <name evidence="4" type="ORF">KXQ929_LOCUS3827</name>
</gene>
<evidence type="ECO:0000256" key="2">
    <source>
        <dbReference type="SAM" id="Phobius"/>
    </source>
</evidence>
<evidence type="ECO:0000313" key="3">
    <source>
        <dbReference type="EMBL" id="CAF1133708.1"/>
    </source>
</evidence>
<evidence type="ECO:0000256" key="1">
    <source>
        <dbReference type="SAM" id="MobiDB-lite"/>
    </source>
</evidence>
<keyword evidence="2" id="KW-1133">Transmembrane helix</keyword>
<dbReference type="AlphaFoldDB" id="A0A814RGU2"/>
<feature type="transmembrane region" description="Helical" evidence="2">
    <location>
        <begin position="42"/>
        <end position="68"/>
    </location>
</feature>
<evidence type="ECO:0000313" key="5">
    <source>
        <dbReference type="Proteomes" id="UP000663860"/>
    </source>
</evidence>
<keyword evidence="2" id="KW-0472">Membrane</keyword>
<dbReference type="EMBL" id="CAJOBB010000127">
    <property type="protein sequence ID" value="CAF3574997.1"/>
    <property type="molecule type" value="Genomic_DNA"/>
</dbReference>
<proteinExistence type="predicted"/>
<evidence type="ECO:0000313" key="4">
    <source>
        <dbReference type="EMBL" id="CAF3574997.1"/>
    </source>
</evidence>
<dbReference type="EMBL" id="CAJNOE010000303">
    <property type="protein sequence ID" value="CAF1133708.1"/>
    <property type="molecule type" value="Genomic_DNA"/>
</dbReference>
<protein>
    <submittedName>
        <fullName evidence="3">Uncharacterized protein</fullName>
    </submittedName>
</protein>
<organism evidence="3 5">
    <name type="scientific">Adineta steineri</name>
    <dbReference type="NCBI Taxonomy" id="433720"/>
    <lineage>
        <taxon>Eukaryota</taxon>
        <taxon>Metazoa</taxon>
        <taxon>Spiralia</taxon>
        <taxon>Gnathifera</taxon>
        <taxon>Rotifera</taxon>
        <taxon>Eurotatoria</taxon>
        <taxon>Bdelloidea</taxon>
        <taxon>Adinetida</taxon>
        <taxon>Adinetidae</taxon>
        <taxon>Adineta</taxon>
    </lineage>
</organism>
<accession>A0A814RGU2</accession>
<dbReference type="Proteomes" id="UP000663860">
    <property type="component" value="Unassembled WGS sequence"/>
</dbReference>
<comment type="caution">
    <text evidence="3">The sequence shown here is derived from an EMBL/GenBank/DDBJ whole genome shotgun (WGS) entry which is preliminary data.</text>
</comment>
<name>A0A814RGU2_9BILA</name>
<dbReference type="Proteomes" id="UP000663868">
    <property type="component" value="Unassembled WGS sequence"/>
</dbReference>
<sequence>MVRRDSGRPAFAHMVRVTNVPSVPVAPPPPVPQGGAAGCAPILAICCLLFILFLIAATIVLALIPVYLPAKNAAKSNIPYYCTANYDGTLGGDGDLDATARAQIARSLEQALHKPVNSITINQGRVATTSTRRRRRRGFMSLANRDASLSDRSSSRSIRGSNTDTKGATIGGIQRLYLTLNAAGLINEPNVAVPTSFIYNGVLENPTLSFSCTRTPIIIPTLSTSTPPMTAKLSG</sequence>
<feature type="region of interest" description="Disordered" evidence="1">
    <location>
        <begin position="145"/>
        <end position="165"/>
    </location>
</feature>
<reference evidence="3" key="1">
    <citation type="submission" date="2021-02" db="EMBL/GenBank/DDBJ databases">
        <authorList>
            <person name="Nowell W R."/>
        </authorList>
    </citation>
    <scope>NUCLEOTIDE SEQUENCE</scope>
</reference>
<keyword evidence="2" id="KW-0812">Transmembrane</keyword>